<accession>K6UZ34</accession>
<dbReference type="EMBL" id="DF157106">
    <property type="protein sequence ID" value="GAB69194.1"/>
    <property type="molecule type" value="Genomic_DNA"/>
</dbReference>
<keyword evidence="3" id="KW-1185">Reference proteome</keyword>
<dbReference type="AlphaFoldDB" id="K6UZ34"/>
<dbReference type="GO" id="GO:0001578">
    <property type="term" value="P:microtubule bundle formation"/>
    <property type="evidence" value="ECO:0007669"/>
    <property type="project" value="TreeGrafter"/>
</dbReference>
<evidence type="ECO:0000313" key="2">
    <source>
        <dbReference type="EMBL" id="GAB69194.1"/>
    </source>
</evidence>
<dbReference type="PANTHER" id="PTHR12932">
    <property type="entry name" value="P25 ALPHA-RELATED"/>
    <property type="match status" value="1"/>
</dbReference>
<dbReference type="GO" id="GO:0005874">
    <property type="term" value="C:microtubule"/>
    <property type="evidence" value="ECO:0007669"/>
    <property type="project" value="TreeGrafter"/>
</dbReference>
<reference evidence="2 3" key="1">
    <citation type="journal article" date="2012" name="Nat. Genet.">
        <title>Plasmodium cynomolgi genome sequences provide insight into Plasmodium vivax and the monkey malaria clade.</title>
        <authorList>
            <person name="Tachibana S."/>
            <person name="Sullivan S.A."/>
            <person name="Kawai S."/>
            <person name="Nakamura S."/>
            <person name="Kim H.R."/>
            <person name="Goto N."/>
            <person name="Arisue N."/>
            <person name="Palacpac N.M.Q."/>
            <person name="Honma H."/>
            <person name="Yagi M."/>
            <person name="Tougan T."/>
            <person name="Katakai Y."/>
            <person name="Kaneko O."/>
            <person name="Mita T."/>
            <person name="Kita K."/>
            <person name="Yasutomi Y."/>
            <person name="Sutton P.L."/>
            <person name="Shakhbatyan R."/>
            <person name="Horii T."/>
            <person name="Yasunaga T."/>
            <person name="Barnwell J.W."/>
            <person name="Escalante A.A."/>
            <person name="Carlton J.M."/>
            <person name="Tanabe K."/>
        </authorList>
    </citation>
    <scope>NUCLEOTIDE SEQUENCE [LARGE SCALE GENOMIC DNA]</scope>
    <source>
        <strain evidence="2 3">B</strain>
    </source>
</reference>
<dbReference type="InterPro" id="IPR008907">
    <property type="entry name" value="TPP/p25"/>
</dbReference>
<dbReference type="GO" id="GO:0046785">
    <property type="term" value="P:microtubule polymerization"/>
    <property type="evidence" value="ECO:0007669"/>
    <property type="project" value="InterPro"/>
</dbReference>
<dbReference type="OrthoDB" id="548799at2759"/>
<dbReference type="OMA" id="NAFYIYT"/>
<dbReference type="RefSeq" id="XP_004225141.1">
    <property type="nucleotide sequence ID" value="XM_004225093.1"/>
</dbReference>
<dbReference type="Pfam" id="PF05517">
    <property type="entry name" value="p25-alpha"/>
    <property type="match status" value="1"/>
</dbReference>
<dbReference type="PANTHER" id="PTHR12932:SF9">
    <property type="entry name" value="TUBULIN POLYMERIZATION-PROMOTING PROTEIN HOMOLOG"/>
    <property type="match status" value="1"/>
</dbReference>
<dbReference type="Proteomes" id="UP000006319">
    <property type="component" value="Chromosome 14"/>
</dbReference>
<gene>
    <name evidence="2" type="ORF">PCYB_146230</name>
</gene>
<dbReference type="KEGG" id="pcy:PCYB_146230"/>
<organism evidence="2 3">
    <name type="scientific">Plasmodium cynomolgi (strain B)</name>
    <dbReference type="NCBI Taxonomy" id="1120755"/>
    <lineage>
        <taxon>Eukaryota</taxon>
        <taxon>Sar</taxon>
        <taxon>Alveolata</taxon>
        <taxon>Apicomplexa</taxon>
        <taxon>Aconoidasida</taxon>
        <taxon>Haemosporida</taxon>
        <taxon>Plasmodiidae</taxon>
        <taxon>Plasmodium</taxon>
        <taxon>Plasmodium (Plasmodium)</taxon>
    </lineage>
</organism>
<dbReference type="GO" id="GO:0015631">
    <property type="term" value="F:tubulin binding"/>
    <property type="evidence" value="ECO:0007669"/>
    <property type="project" value="InterPro"/>
</dbReference>
<proteinExistence type="inferred from homology"/>
<dbReference type="eggNOG" id="ENOG502S930">
    <property type="taxonomic scope" value="Eukaryota"/>
</dbReference>
<dbReference type="SUPFAM" id="SSF47473">
    <property type="entry name" value="EF-hand"/>
    <property type="match status" value="1"/>
</dbReference>
<sequence length="167" mass="18845">MENAFYIYTKNEADMDSRTFVKILKDASKAFKKGIFPEGFILKLLNKKLTAVDADLTFAKVKTKGAKRINYDQFVEAVKHLVDKHKLNYDQFVQTLCNEASSGPILYGTKAANVRFHDDKSTYTGVHKLGGPTIIDKNKTQFSDISEITDRSECNIRGVNLSVEKNL</sequence>
<dbReference type="GO" id="GO:0032273">
    <property type="term" value="P:positive regulation of protein polymerization"/>
    <property type="evidence" value="ECO:0007669"/>
    <property type="project" value="TreeGrafter"/>
</dbReference>
<comment type="similarity">
    <text evidence="1">Belongs to the TPPP family.</text>
</comment>
<dbReference type="VEuPathDB" id="PlasmoDB:PCYB_146230"/>
<protein>
    <submittedName>
        <fullName evidence="2">p25-alpha domain containing protein</fullName>
    </submittedName>
</protein>
<evidence type="ECO:0000313" key="3">
    <source>
        <dbReference type="Proteomes" id="UP000006319"/>
    </source>
</evidence>
<name>K6UZ34_PLACD</name>
<evidence type="ECO:0000256" key="1">
    <source>
        <dbReference type="ARBA" id="ARBA00010994"/>
    </source>
</evidence>
<dbReference type="InterPro" id="IPR011992">
    <property type="entry name" value="EF-hand-dom_pair"/>
</dbReference>
<dbReference type="GeneID" id="14695576"/>
<dbReference type="Gene3D" id="1.10.238.10">
    <property type="entry name" value="EF-hand"/>
    <property type="match status" value="1"/>
</dbReference>
<dbReference type="PhylomeDB" id="K6UZ34"/>